<reference evidence="3" key="1">
    <citation type="submission" date="2025-08" db="UniProtKB">
        <authorList>
            <consortium name="Ensembl"/>
        </authorList>
    </citation>
    <scope>IDENTIFICATION</scope>
</reference>
<protein>
    <submittedName>
        <fullName evidence="3">Synuclein, beta</fullName>
    </submittedName>
</protein>
<name>A0A8C4NFK2_EPTBU</name>
<dbReference type="GO" id="GO:0048488">
    <property type="term" value="P:synaptic vesicle endocytosis"/>
    <property type="evidence" value="ECO:0007669"/>
    <property type="project" value="TreeGrafter"/>
</dbReference>
<dbReference type="Pfam" id="PF01387">
    <property type="entry name" value="Synuclein"/>
    <property type="match status" value="1"/>
</dbReference>
<dbReference type="Gene3D" id="1.10.287.700">
    <property type="entry name" value="Helix hairpin bin"/>
    <property type="match status" value="1"/>
</dbReference>
<accession>A0A8C4NFK2</accession>
<dbReference type="Ensembl" id="ENSEBUT00000007427.1">
    <property type="protein sequence ID" value="ENSEBUP00000006960.1"/>
    <property type="gene ID" value="ENSEBUG00000004568.1"/>
</dbReference>
<dbReference type="GO" id="GO:0050808">
    <property type="term" value="P:synapse organization"/>
    <property type="evidence" value="ECO:0007669"/>
    <property type="project" value="TreeGrafter"/>
</dbReference>
<dbReference type="OMA" id="GWRERWM"/>
<dbReference type="SUPFAM" id="SSF118375">
    <property type="entry name" value="Synuclein"/>
    <property type="match status" value="1"/>
</dbReference>
<dbReference type="AlphaFoldDB" id="A0A8C4NFK2"/>
<reference evidence="3" key="2">
    <citation type="submission" date="2025-09" db="UniProtKB">
        <authorList>
            <consortium name="Ensembl"/>
        </authorList>
    </citation>
    <scope>IDENTIFICATION</scope>
</reference>
<evidence type="ECO:0000313" key="3">
    <source>
        <dbReference type="Ensembl" id="ENSEBUP00000006960.1"/>
    </source>
</evidence>
<dbReference type="PANTHER" id="PTHR13820">
    <property type="entry name" value="SYNUCLEIN"/>
    <property type="match status" value="1"/>
</dbReference>
<evidence type="ECO:0000256" key="2">
    <source>
        <dbReference type="RuleBase" id="RU361225"/>
    </source>
</evidence>
<sequence>MDVLKKGLSMAKDGVAAAAEKTKQSVADAAEKTKEGVMFVGTSEGCMEGIDGWRERWMGWREGIERRVAEKTKEAGGAVVSGVTSVAQKTVEGAGNMAAATGLMKKDQDEGHIQTGLLYHEISDHLPIFCIINYYC</sequence>
<dbReference type="GO" id="GO:0007268">
    <property type="term" value="P:chemical synaptic transmission"/>
    <property type="evidence" value="ECO:0007669"/>
    <property type="project" value="TreeGrafter"/>
</dbReference>
<dbReference type="GO" id="GO:0043025">
    <property type="term" value="C:neuronal cell body"/>
    <property type="evidence" value="ECO:0007669"/>
    <property type="project" value="TreeGrafter"/>
</dbReference>
<dbReference type="InterPro" id="IPR001058">
    <property type="entry name" value="Synuclein"/>
</dbReference>
<organism evidence="3 4">
    <name type="scientific">Eptatretus burgeri</name>
    <name type="common">Inshore hagfish</name>
    <dbReference type="NCBI Taxonomy" id="7764"/>
    <lineage>
        <taxon>Eukaryota</taxon>
        <taxon>Metazoa</taxon>
        <taxon>Chordata</taxon>
        <taxon>Craniata</taxon>
        <taxon>Vertebrata</taxon>
        <taxon>Cyclostomata</taxon>
        <taxon>Myxini</taxon>
        <taxon>Myxiniformes</taxon>
        <taxon>Myxinidae</taxon>
        <taxon>Eptatretinae</taxon>
        <taxon>Eptatretus</taxon>
    </lineage>
</organism>
<keyword evidence="4" id="KW-1185">Reference proteome</keyword>
<dbReference type="GO" id="GO:1903136">
    <property type="term" value="F:cuprous ion binding"/>
    <property type="evidence" value="ECO:0007669"/>
    <property type="project" value="TreeGrafter"/>
</dbReference>
<dbReference type="GO" id="GO:0005737">
    <property type="term" value="C:cytoplasm"/>
    <property type="evidence" value="ECO:0007669"/>
    <property type="project" value="TreeGrafter"/>
</dbReference>
<dbReference type="PRINTS" id="PR01211">
    <property type="entry name" value="SYNUCLEIN"/>
</dbReference>
<evidence type="ECO:0000256" key="1">
    <source>
        <dbReference type="ARBA" id="ARBA00009147"/>
    </source>
</evidence>
<dbReference type="GeneTree" id="ENSGT00950000183175"/>
<proteinExistence type="inferred from homology"/>
<dbReference type="Proteomes" id="UP000694388">
    <property type="component" value="Unplaced"/>
</dbReference>
<comment type="similarity">
    <text evidence="1 2">Belongs to the synuclein family.</text>
</comment>
<evidence type="ECO:0000313" key="4">
    <source>
        <dbReference type="Proteomes" id="UP000694388"/>
    </source>
</evidence>
<dbReference type="GO" id="GO:0043679">
    <property type="term" value="C:axon terminus"/>
    <property type="evidence" value="ECO:0007669"/>
    <property type="project" value="TreeGrafter"/>
</dbReference>